<keyword evidence="4" id="KW-0614">Plasmid</keyword>
<evidence type="ECO:0000313" key="3">
    <source>
        <dbReference type="EMBL" id="ANL88322.1"/>
    </source>
</evidence>
<evidence type="ECO:0000313" key="6">
    <source>
        <dbReference type="Proteomes" id="UP000540266"/>
    </source>
</evidence>
<sequence length="127" mass="13886">MTDGVLQGRHVLVVEDEFMLAEDMSQQLVDAGAVVIGPAQSLERAFELMAMPDVLDAAVLDVNLHGKSVYAVADMLLERHVPFVFTTGYDASTLPERFRSTSCYSKPVDMPQLMLTLQTAIEAVARA</sequence>
<dbReference type="SUPFAM" id="SSF52172">
    <property type="entry name" value="CheY-like"/>
    <property type="match status" value="1"/>
</dbReference>
<dbReference type="AlphaFoldDB" id="A0A192TLI1"/>
<accession>A0A192TLI1</accession>
<dbReference type="Gene3D" id="3.40.50.2300">
    <property type="match status" value="1"/>
</dbReference>
<name>A0A192TLI1_9HYPH</name>
<keyword evidence="1" id="KW-0597">Phosphoprotein</keyword>
<protein>
    <submittedName>
        <fullName evidence="3 4">Response regulator</fullName>
    </submittedName>
</protein>
<geneLocation type="plasmid" evidence="4 6">
    <name>pBS3d</name>
</geneLocation>
<evidence type="ECO:0000259" key="2">
    <source>
        <dbReference type="PROSITE" id="PS50110"/>
    </source>
</evidence>
<organism evidence="4 6">
    <name type="scientific">Rhizobium phaseoli</name>
    <dbReference type="NCBI Taxonomy" id="396"/>
    <lineage>
        <taxon>Bacteria</taxon>
        <taxon>Pseudomonadati</taxon>
        <taxon>Pseudomonadota</taxon>
        <taxon>Alphaproteobacteria</taxon>
        <taxon>Hyphomicrobiales</taxon>
        <taxon>Rhizobiaceae</taxon>
        <taxon>Rhizobium/Agrobacterium group</taxon>
        <taxon>Rhizobium</taxon>
    </lineage>
</organism>
<dbReference type="Proteomes" id="UP000078551">
    <property type="component" value="Plasmid pRphaN771e"/>
</dbReference>
<proteinExistence type="predicted"/>
<feature type="domain" description="Response regulatory" evidence="2">
    <location>
        <begin position="10"/>
        <end position="121"/>
    </location>
</feature>
<dbReference type="RefSeq" id="WP_016735419.1">
    <property type="nucleotide sequence ID" value="NZ_CP013526.1"/>
</dbReference>
<keyword evidence="5" id="KW-1185">Reference proteome</keyword>
<feature type="modified residue" description="4-aspartylphosphate" evidence="1">
    <location>
        <position position="61"/>
    </location>
</feature>
<dbReference type="GO" id="GO:0000160">
    <property type="term" value="P:phosphorelay signal transduction system"/>
    <property type="evidence" value="ECO:0007669"/>
    <property type="project" value="InterPro"/>
</dbReference>
<evidence type="ECO:0000313" key="5">
    <source>
        <dbReference type="Proteomes" id="UP000078551"/>
    </source>
</evidence>
<reference evidence="4 6" key="2">
    <citation type="submission" date="2020-11" db="EMBL/GenBank/DDBJ databases">
        <title>Indigenous Rhizobia Nodulating Common beans in Western Kenya.</title>
        <authorList>
            <person name="Wekesa C.S."/>
            <person name="Oelmueller R."/>
            <person name="Furch A.C."/>
        </authorList>
    </citation>
    <scope>NUCLEOTIDE SEQUENCE [LARGE SCALE GENOMIC DNA]</scope>
    <source>
        <strain evidence="6">BS3</strain>
        <strain evidence="4">S3</strain>
        <plasmid evidence="4 6">pBS3d</plasmid>
    </source>
</reference>
<geneLocation type="plasmid" evidence="3 5">
    <name>pRphaN771e</name>
</geneLocation>
<gene>
    <name evidence="3" type="ORF">AMC81_PE00074</name>
    <name evidence="4" type="ORF">HER27_027715</name>
</gene>
<dbReference type="PROSITE" id="PS50110">
    <property type="entry name" value="RESPONSE_REGULATORY"/>
    <property type="match status" value="1"/>
</dbReference>
<dbReference type="EMBL" id="CP064935">
    <property type="protein sequence ID" value="QPK12772.1"/>
    <property type="molecule type" value="Genomic_DNA"/>
</dbReference>
<dbReference type="GeneID" id="45960751"/>
<reference evidence="3 5" key="1">
    <citation type="submission" date="2015-11" db="EMBL/GenBank/DDBJ databases">
        <title>The limits of bacterial species coexistence and the symbiotic plasmid transference in sympatric Rhizobium populations.</title>
        <authorList>
            <person name="Perez-Carrascal O.M."/>
            <person name="VanInsberghe D."/>
            <person name="Juarez S."/>
            <person name="Polz M.F."/>
            <person name="Vinuesa P."/>
            <person name="Gonzalez V."/>
        </authorList>
    </citation>
    <scope>NUCLEOTIDE SEQUENCE [LARGE SCALE GENOMIC DNA]</scope>
    <source>
        <strain evidence="3 5">N771</strain>
        <plasmid evidence="3 5">pRphaN771e</plasmid>
    </source>
</reference>
<dbReference type="Proteomes" id="UP000540266">
    <property type="component" value="Plasmid pBS3d"/>
</dbReference>
<evidence type="ECO:0000256" key="1">
    <source>
        <dbReference type="PROSITE-ProRule" id="PRU00169"/>
    </source>
</evidence>
<dbReference type="OrthoDB" id="582170at2"/>
<dbReference type="SMART" id="SM00448">
    <property type="entry name" value="REC"/>
    <property type="match status" value="1"/>
</dbReference>
<dbReference type="InterPro" id="IPR001789">
    <property type="entry name" value="Sig_transdc_resp-reg_receiver"/>
</dbReference>
<dbReference type="KEGG" id="rpha:AMC79_PD00073"/>
<dbReference type="InterPro" id="IPR011006">
    <property type="entry name" value="CheY-like_superfamily"/>
</dbReference>
<evidence type="ECO:0000313" key="4">
    <source>
        <dbReference type="EMBL" id="QPK12772.1"/>
    </source>
</evidence>
<dbReference type="EMBL" id="CP013573">
    <property type="protein sequence ID" value="ANL88322.1"/>
    <property type="molecule type" value="Genomic_DNA"/>
</dbReference>